<accession>A0ABP6FXE5</accession>
<name>A0ABP6FXE5_9ACTN</name>
<comment type="caution">
    <text evidence="2">The sequence shown here is derived from an EMBL/GenBank/DDBJ whole genome shotgun (WGS) entry which is preliminary data.</text>
</comment>
<evidence type="ECO:0000256" key="1">
    <source>
        <dbReference type="SAM" id="MobiDB-lite"/>
    </source>
</evidence>
<feature type="compositionally biased region" description="Low complexity" evidence="1">
    <location>
        <begin position="24"/>
        <end position="34"/>
    </location>
</feature>
<organism evidence="2 3">
    <name type="scientific">Streptomyces luteosporeus</name>
    <dbReference type="NCBI Taxonomy" id="173856"/>
    <lineage>
        <taxon>Bacteria</taxon>
        <taxon>Bacillati</taxon>
        <taxon>Actinomycetota</taxon>
        <taxon>Actinomycetes</taxon>
        <taxon>Kitasatosporales</taxon>
        <taxon>Streptomycetaceae</taxon>
        <taxon>Streptomyces</taxon>
    </lineage>
</organism>
<protein>
    <recommendedName>
        <fullName evidence="4">Secreted protein</fullName>
    </recommendedName>
</protein>
<evidence type="ECO:0000313" key="3">
    <source>
        <dbReference type="Proteomes" id="UP001500886"/>
    </source>
</evidence>
<feature type="region of interest" description="Disordered" evidence="1">
    <location>
        <begin position="24"/>
        <end position="55"/>
    </location>
</feature>
<keyword evidence="3" id="KW-1185">Reference proteome</keyword>
<proteinExistence type="predicted"/>
<dbReference type="Proteomes" id="UP001500886">
    <property type="component" value="Unassembled WGS sequence"/>
</dbReference>
<dbReference type="EMBL" id="BAAASL010000001">
    <property type="protein sequence ID" value="GAA2706762.1"/>
    <property type="molecule type" value="Genomic_DNA"/>
</dbReference>
<evidence type="ECO:0000313" key="2">
    <source>
        <dbReference type="EMBL" id="GAA2706762.1"/>
    </source>
</evidence>
<evidence type="ECO:0008006" key="4">
    <source>
        <dbReference type="Google" id="ProtNLM"/>
    </source>
</evidence>
<gene>
    <name evidence="2" type="ORF">GCM10010315_00140</name>
</gene>
<reference evidence="3" key="1">
    <citation type="journal article" date="2019" name="Int. J. Syst. Evol. Microbiol.">
        <title>The Global Catalogue of Microorganisms (GCM) 10K type strain sequencing project: providing services to taxonomists for standard genome sequencing and annotation.</title>
        <authorList>
            <consortium name="The Broad Institute Genomics Platform"/>
            <consortium name="The Broad Institute Genome Sequencing Center for Infectious Disease"/>
            <person name="Wu L."/>
            <person name="Ma J."/>
        </authorList>
    </citation>
    <scope>NUCLEOTIDE SEQUENCE [LARGE SCALE GENOMIC DNA]</scope>
    <source>
        <strain evidence="3">JCM 4542</strain>
    </source>
</reference>
<sequence>MRWAKGWLEWVFVLMATRLGAGQQANGQATATARRAARTRCGSRGPGAYAQPGPFLSQSDHLTAAGLRVCTRHPL</sequence>